<sequence>MTGSVASKIDTADSALPSELCFFATSTDILLETGALLTSTVEESPILFFEEQVSEKISFITRATSVTSAV</sequence>
<dbReference type="InParanoid" id="A0A2K1YMI5"/>
<accession>A0A2K1YMI5</accession>
<reference evidence="1 2" key="1">
    <citation type="journal article" date="2006" name="Science">
        <title>The genome of black cottonwood, Populus trichocarpa (Torr. &amp; Gray).</title>
        <authorList>
            <person name="Tuskan G.A."/>
            <person name="Difazio S."/>
            <person name="Jansson S."/>
            <person name="Bohlmann J."/>
            <person name="Grigoriev I."/>
            <person name="Hellsten U."/>
            <person name="Putnam N."/>
            <person name="Ralph S."/>
            <person name="Rombauts S."/>
            <person name="Salamov A."/>
            <person name="Schein J."/>
            <person name="Sterck L."/>
            <person name="Aerts A."/>
            <person name="Bhalerao R.R."/>
            <person name="Bhalerao R.P."/>
            <person name="Blaudez D."/>
            <person name="Boerjan W."/>
            <person name="Brun A."/>
            <person name="Brunner A."/>
            <person name="Busov V."/>
            <person name="Campbell M."/>
            <person name="Carlson J."/>
            <person name="Chalot M."/>
            <person name="Chapman J."/>
            <person name="Chen G.L."/>
            <person name="Cooper D."/>
            <person name="Coutinho P.M."/>
            <person name="Couturier J."/>
            <person name="Covert S."/>
            <person name="Cronk Q."/>
            <person name="Cunningham R."/>
            <person name="Davis J."/>
            <person name="Degroeve S."/>
            <person name="Dejardin A."/>
            <person name="Depamphilis C."/>
            <person name="Detter J."/>
            <person name="Dirks B."/>
            <person name="Dubchak I."/>
            <person name="Duplessis S."/>
            <person name="Ehlting J."/>
            <person name="Ellis B."/>
            <person name="Gendler K."/>
            <person name="Goodstein D."/>
            <person name="Gribskov M."/>
            <person name="Grimwood J."/>
            <person name="Groover A."/>
            <person name="Gunter L."/>
            <person name="Hamberger B."/>
            <person name="Heinze B."/>
            <person name="Helariutta Y."/>
            <person name="Henrissat B."/>
            <person name="Holligan D."/>
            <person name="Holt R."/>
            <person name="Huang W."/>
            <person name="Islam-Faridi N."/>
            <person name="Jones S."/>
            <person name="Jones-Rhoades M."/>
            <person name="Jorgensen R."/>
            <person name="Joshi C."/>
            <person name="Kangasjarvi J."/>
            <person name="Karlsson J."/>
            <person name="Kelleher C."/>
            <person name="Kirkpatrick R."/>
            <person name="Kirst M."/>
            <person name="Kohler A."/>
            <person name="Kalluri U."/>
            <person name="Larimer F."/>
            <person name="Leebens-Mack J."/>
            <person name="Leple J.C."/>
            <person name="Locascio P."/>
            <person name="Lou Y."/>
            <person name="Lucas S."/>
            <person name="Martin F."/>
            <person name="Montanini B."/>
            <person name="Napoli C."/>
            <person name="Nelson D.R."/>
            <person name="Nelson C."/>
            <person name="Nieminen K."/>
            <person name="Nilsson O."/>
            <person name="Pereda V."/>
            <person name="Peter G."/>
            <person name="Philippe R."/>
            <person name="Pilate G."/>
            <person name="Poliakov A."/>
            <person name="Razumovskaya J."/>
            <person name="Richardson P."/>
            <person name="Rinaldi C."/>
            <person name="Ritland K."/>
            <person name="Rouze P."/>
            <person name="Ryaboy D."/>
            <person name="Schmutz J."/>
            <person name="Schrader J."/>
            <person name="Segerman B."/>
            <person name="Shin H."/>
            <person name="Siddiqui A."/>
            <person name="Sterky F."/>
            <person name="Terry A."/>
            <person name="Tsai C.J."/>
            <person name="Uberbacher E."/>
            <person name="Unneberg P."/>
            <person name="Vahala J."/>
            <person name="Wall K."/>
            <person name="Wessler S."/>
            <person name="Yang G."/>
            <person name="Yin T."/>
            <person name="Douglas C."/>
            <person name="Marra M."/>
            <person name="Sandberg G."/>
            <person name="Van de Peer Y."/>
            <person name="Rokhsar D."/>
        </authorList>
    </citation>
    <scope>NUCLEOTIDE SEQUENCE [LARGE SCALE GENOMIC DNA]</scope>
    <source>
        <strain evidence="2">cv. Nisqually</strain>
    </source>
</reference>
<gene>
    <name evidence="1" type="ORF">POPTR_010G019300</name>
</gene>
<proteinExistence type="predicted"/>
<name>A0A2K1YMI5_POPTR</name>
<keyword evidence="2" id="KW-1185">Reference proteome</keyword>
<dbReference type="Proteomes" id="UP000006729">
    <property type="component" value="Chromosome 10"/>
</dbReference>
<evidence type="ECO:0000313" key="2">
    <source>
        <dbReference type="Proteomes" id="UP000006729"/>
    </source>
</evidence>
<protein>
    <submittedName>
        <fullName evidence="1">Uncharacterized protein</fullName>
    </submittedName>
</protein>
<dbReference type="AlphaFoldDB" id="A0A2K1YMI5"/>
<organism evidence="1 2">
    <name type="scientific">Populus trichocarpa</name>
    <name type="common">Western balsam poplar</name>
    <name type="synonym">Populus balsamifera subsp. trichocarpa</name>
    <dbReference type="NCBI Taxonomy" id="3694"/>
    <lineage>
        <taxon>Eukaryota</taxon>
        <taxon>Viridiplantae</taxon>
        <taxon>Streptophyta</taxon>
        <taxon>Embryophyta</taxon>
        <taxon>Tracheophyta</taxon>
        <taxon>Spermatophyta</taxon>
        <taxon>Magnoliopsida</taxon>
        <taxon>eudicotyledons</taxon>
        <taxon>Gunneridae</taxon>
        <taxon>Pentapetalae</taxon>
        <taxon>rosids</taxon>
        <taxon>fabids</taxon>
        <taxon>Malpighiales</taxon>
        <taxon>Salicaceae</taxon>
        <taxon>Saliceae</taxon>
        <taxon>Populus</taxon>
    </lineage>
</organism>
<evidence type="ECO:0000313" key="1">
    <source>
        <dbReference type="EMBL" id="PNT14230.1"/>
    </source>
</evidence>
<dbReference type="EMBL" id="CM009299">
    <property type="protein sequence ID" value="PNT14230.1"/>
    <property type="molecule type" value="Genomic_DNA"/>
</dbReference>